<dbReference type="InterPro" id="IPR050297">
    <property type="entry name" value="LipidA_mod_glycosyltrf_83"/>
</dbReference>
<comment type="subcellular location">
    <subcellularLocation>
        <location evidence="1">Cell membrane</location>
        <topology evidence="1">Multi-pass membrane protein</topology>
    </subcellularLocation>
</comment>
<organism evidence="9 10">
    <name type="scientific">Candidatus Woesebacteria bacterium RIFCSPHIGHO2_01_FULL_38_9</name>
    <dbReference type="NCBI Taxonomy" id="1802492"/>
    <lineage>
        <taxon>Bacteria</taxon>
        <taxon>Candidatus Woeseibacteriota</taxon>
    </lineage>
</organism>
<dbReference type="GO" id="GO:0009103">
    <property type="term" value="P:lipopolysaccharide biosynthetic process"/>
    <property type="evidence" value="ECO:0007669"/>
    <property type="project" value="UniProtKB-ARBA"/>
</dbReference>
<evidence type="ECO:0000256" key="7">
    <source>
        <dbReference type="ARBA" id="ARBA00023136"/>
    </source>
</evidence>
<name>A0A1F7Y393_9BACT</name>
<keyword evidence="2" id="KW-1003">Cell membrane</keyword>
<keyword evidence="4" id="KW-0808">Transferase</keyword>
<feature type="transmembrane region" description="Helical" evidence="8">
    <location>
        <begin position="186"/>
        <end position="206"/>
    </location>
</feature>
<keyword evidence="5 8" id="KW-0812">Transmembrane</keyword>
<evidence type="ECO:0000256" key="3">
    <source>
        <dbReference type="ARBA" id="ARBA00022676"/>
    </source>
</evidence>
<dbReference type="Proteomes" id="UP000178419">
    <property type="component" value="Unassembled WGS sequence"/>
</dbReference>
<evidence type="ECO:0000313" key="9">
    <source>
        <dbReference type="EMBL" id="OGM21732.1"/>
    </source>
</evidence>
<accession>A0A1F7Y393</accession>
<feature type="transmembrane region" description="Helical" evidence="8">
    <location>
        <begin position="329"/>
        <end position="347"/>
    </location>
</feature>
<sequence>MKKYTKFTLVVVLAIASFLRLWKISEVPVSLFGDELDVGYHAYSILKTGRDYSGNFMPLHFQSLAEWRTPLYLYSSVPTVALFGISPLGVRLPAASFGILGVLGIYLLIKELLSIATKRGDISIEGVAILSAAILALSPWHIQYSRAAFEVTELFAFLIFGLYFFFRSLRESKFLWVSVLLLTLTPWIYSTAKLFTPVLLLFLFIVWRKEILCMTRMILVKGAIAGIIVGLPIAYSILFGGGTQRAAYTSVFTDPTIEPEVGTARFRDAVMANNLDLGYIPAPRQRLFHNKVTFWAENISKNYLQSFSFDFLFEEGDSNLRHSIKGTGQFYKIEVIALVLGVVFFFTSKIDRRIKAFLIFWIIVGALPAELTRDGGNHATRLFIILPPLLFLISYGLIDLFSRLKGKIRFLLTSCYLLLIALSFIFYQHTYWVHNPWDSERWWHAGFKEAILAVKEIDEQYNKVIISMAGEPAWIFFAGLYQYPPDKWQREFPIGNDVYVEGFGKVSHTDKFYFGTFNVEGKGLYDLDTYIDNKTLYLALASEIGANLIMEPERTPANLKLLKAIPYPSGEPAFYLFTQKTN</sequence>
<feature type="transmembrane region" description="Helical" evidence="8">
    <location>
        <begin position="147"/>
        <end position="166"/>
    </location>
</feature>
<feature type="transmembrane region" description="Helical" evidence="8">
    <location>
        <begin position="410"/>
        <end position="427"/>
    </location>
</feature>
<evidence type="ECO:0000256" key="5">
    <source>
        <dbReference type="ARBA" id="ARBA00022692"/>
    </source>
</evidence>
<dbReference type="GO" id="GO:0016763">
    <property type="term" value="F:pentosyltransferase activity"/>
    <property type="evidence" value="ECO:0007669"/>
    <property type="project" value="TreeGrafter"/>
</dbReference>
<dbReference type="AlphaFoldDB" id="A0A1F7Y393"/>
<evidence type="ECO:0000256" key="1">
    <source>
        <dbReference type="ARBA" id="ARBA00004651"/>
    </source>
</evidence>
<evidence type="ECO:0000256" key="8">
    <source>
        <dbReference type="SAM" id="Phobius"/>
    </source>
</evidence>
<feature type="transmembrane region" description="Helical" evidence="8">
    <location>
        <begin position="378"/>
        <end position="398"/>
    </location>
</feature>
<keyword evidence="7 8" id="KW-0472">Membrane</keyword>
<gene>
    <name evidence="9" type="ORF">A2714_05530</name>
</gene>
<feature type="transmembrane region" description="Helical" evidence="8">
    <location>
        <begin position="218"/>
        <end position="238"/>
    </location>
</feature>
<reference evidence="9 10" key="1">
    <citation type="journal article" date="2016" name="Nat. Commun.">
        <title>Thousands of microbial genomes shed light on interconnected biogeochemical processes in an aquifer system.</title>
        <authorList>
            <person name="Anantharaman K."/>
            <person name="Brown C.T."/>
            <person name="Hug L.A."/>
            <person name="Sharon I."/>
            <person name="Castelle C.J."/>
            <person name="Probst A.J."/>
            <person name="Thomas B.C."/>
            <person name="Singh A."/>
            <person name="Wilkins M.J."/>
            <person name="Karaoz U."/>
            <person name="Brodie E.L."/>
            <person name="Williams K.H."/>
            <person name="Hubbard S.S."/>
            <person name="Banfield J.F."/>
        </authorList>
    </citation>
    <scope>NUCLEOTIDE SEQUENCE [LARGE SCALE GENOMIC DNA]</scope>
</reference>
<dbReference type="EMBL" id="MGGE01000008">
    <property type="protein sequence ID" value="OGM21732.1"/>
    <property type="molecule type" value="Genomic_DNA"/>
</dbReference>
<keyword evidence="3" id="KW-0328">Glycosyltransferase</keyword>
<evidence type="ECO:0000256" key="6">
    <source>
        <dbReference type="ARBA" id="ARBA00022989"/>
    </source>
</evidence>
<feature type="transmembrane region" description="Helical" evidence="8">
    <location>
        <begin position="97"/>
        <end position="116"/>
    </location>
</feature>
<evidence type="ECO:0008006" key="11">
    <source>
        <dbReference type="Google" id="ProtNLM"/>
    </source>
</evidence>
<dbReference type="GO" id="GO:0005886">
    <property type="term" value="C:plasma membrane"/>
    <property type="evidence" value="ECO:0007669"/>
    <property type="project" value="UniProtKB-SubCell"/>
</dbReference>
<dbReference type="PANTHER" id="PTHR33908">
    <property type="entry name" value="MANNOSYLTRANSFERASE YKCB-RELATED"/>
    <property type="match status" value="1"/>
</dbReference>
<protein>
    <recommendedName>
        <fullName evidence="11">Glycosyltransferase RgtA/B/C/D-like domain-containing protein</fullName>
    </recommendedName>
</protein>
<comment type="caution">
    <text evidence="9">The sequence shown here is derived from an EMBL/GenBank/DDBJ whole genome shotgun (WGS) entry which is preliminary data.</text>
</comment>
<evidence type="ECO:0000256" key="4">
    <source>
        <dbReference type="ARBA" id="ARBA00022679"/>
    </source>
</evidence>
<keyword evidence="6 8" id="KW-1133">Transmembrane helix</keyword>
<proteinExistence type="predicted"/>
<dbReference type="PANTHER" id="PTHR33908:SF11">
    <property type="entry name" value="MEMBRANE PROTEIN"/>
    <property type="match status" value="1"/>
</dbReference>
<evidence type="ECO:0000313" key="10">
    <source>
        <dbReference type="Proteomes" id="UP000178419"/>
    </source>
</evidence>
<feature type="transmembrane region" description="Helical" evidence="8">
    <location>
        <begin position="354"/>
        <end position="372"/>
    </location>
</feature>
<evidence type="ECO:0000256" key="2">
    <source>
        <dbReference type="ARBA" id="ARBA00022475"/>
    </source>
</evidence>